<dbReference type="AlphaFoldDB" id="A0A0F8Y9D1"/>
<sequence length="86" mass="9380">MATNPDQIGELATRGAAMNQTIDDTLALMPGESTISADELAAHYLMMNFEQRGQLFNQLIIAHGPKGITMAREVYVKAIKLFQGQA</sequence>
<proteinExistence type="predicted"/>
<protein>
    <submittedName>
        <fullName evidence="1">Uncharacterized protein</fullName>
    </submittedName>
</protein>
<accession>A0A0F8Y9D1</accession>
<name>A0A0F8Y9D1_9ZZZZ</name>
<comment type="caution">
    <text evidence="1">The sequence shown here is derived from an EMBL/GenBank/DDBJ whole genome shotgun (WGS) entry which is preliminary data.</text>
</comment>
<reference evidence="1" key="1">
    <citation type="journal article" date="2015" name="Nature">
        <title>Complex archaea that bridge the gap between prokaryotes and eukaryotes.</title>
        <authorList>
            <person name="Spang A."/>
            <person name="Saw J.H."/>
            <person name="Jorgensen S.L."/>
            <person name="Zaremba-Niedzwiedzka K."/>
            <person name="Martijn J."/>
            <person name="Lind A.E."/>
            <person name="van Eijk R."/>
            <person name="Schleper C."/>
            <person name="Guy L."/>
            <person name="Ettema T.J."/>
        </authorList>
    </citation>
    <scope>NUCLEOTIDE SEQUENCE</scope>
</reference>
<dbReference type="EMBL" id="LAZR01070145">
    <property type="protein sequence ID" value="KKK44801.1"/>
    <property type="molecule type" value="Genomic_DNA"/>
</dbReference>
<organism evidence="1">
    <name type="scientific">marine sediment metagenome</name>
    <dbReference type="NCBI Taxonomy" id="412755"/>
    <lineage>
        <taxon>unclassified sequences</taxon>
        <taxon>metagenomes</taxon>
        <taxon>ecological metagenomes</taxon>
    </lineage>
</organism>
<evidence type="ECO:0000313" key="1">
    <source>
        <dbReference type="EMBL" id="KKK44801.1"/>
    </source>
</evidence>
<gene>
    <name evidence="1" type="ORF">LCGC14_3166530</name>
</gene>